<feature type="transmembrane region" description="Helical" evidence="1">
    <location>
        <begin position="348"/>
        <end position="369"/>
    </location>
</feature>
<comment type="caution">
    <text evidence="2">The sequence shown here is derived from an EMBL/GenBank/DDBJ whole genome shotgun (WGS) entry which is preliminary data.</text>
</comment>
<evidence type="ECO:0000256" key="1">
    <source>
        <dbReference type="SAM" id="Phobius"/>
    </source>
</evidence>
<feature type="transmembrane region" description="Helical" evidence="1">
    <location>
        <begin position="168"/>
        <end position="188"/>
    </location>
</feature>
<feature type="transmembrane region" description="Helical" evidence="1">
    <location>
        <begin position="194"/>
        <end position="214"/>
    </location>
</feature>
<keyword evidence="1" id="KW-0812">Transmembrane</keyword>
<proteinExistence type="predicted"/>
<feature type="transmembrane region" description="Helical" evidence="1">
    <location>
        <begin position="404"/>
        <end position="429"/>
    </location>
</feature>
<gene>
    <name evidence="2" type="ORF">PV328_009503</name>
</gene>
<organism evidence="2 3">
    <name type="scientific">Microctonus aethiopoides</name>
    <dbReference type="NCBI Taxonomy" id="144406"/>
    <lineage>
        <taxon>Eukaryota</taxon>
        <taxon>Metazoa</taxon>
        <taxon>Ecdysozoa</taxon>
        <taxon>Arthropoda</taxon>
        <taxon>Hexapoda</taxon>
        <taxon>Insecta</taxon>
        <taxon>Pterygota</taxon>
        <taxon>Neoptera</taxon>
        <taxon>Endopterygota</taxon>
        <taxon>Hymenoptera</taxon>
        <taxon>Apocrita</taxon>
        <taxon>Ichneumonoidea</taxon>
        <taxon>Braconidae</taxon>
        <taxon>Euphorinae</taxon>
        <taxon>Microctonus</taxon>
    </lineage>
</organism>
<name>A0AA39EZF6_9HYME</name>
<dbReference type="PANTHER" id="PTHR11360:SF284">
    <property type="entry name" value="EG:103B4.3 PROTEIN-RELATED"/>
    <property type="match status" value="1"/>
</dbReference>
<dbReference type="SUPFAM" id="SSF103473">
    <property type="entry name" value="MFS general substrate transporter"/>
    <property type="match status" value="1"/>
</dbReference>
<protein>
    <submittedName>
        <fullName evidence="2">Uncharacterized protein</fullName>
    </submittedName>
</protein>
<dbReference type="Gene3D" id="1.20.1250.20">
    <property type="entry name" value="MFS general substrate transporter like domains"/>
    <property type="match status" value="1"/>
</dbReference>
<evidence type="ECO:0000313" key="2">
    <source>
        <dbReference type="EMBL" id="KAK0158506.1"/>
    </source>
</evidence>
<feature type="transmembrane region" description="Helical" evidence="1">
    <location>
        <begin position="381"/>
        <end position="398"/>
    </location>
</feature>
<feature type="transmembrane region" description="Helical" evidence="1">
    <location>
        <begin position="72"/>
        <end position="90"/>
    </location>
</feature>
<evidence type="ECO:0000313" key="3">
    <source>
        <dbReference type="Proteomes" id="UP001168990"/>
    </source>
</evidence>
<reference evidence="2" key="1">
    <citation type="journal article" date="2023" name="bioRxiv">
        <title>Scaffold-level genome assemblies of two parasitoid biocontrol wasps reveal the parthenogenesis mechanism and an associated novel virus.</title>
        <authorList>
            <person name="Inwood S."/>
            <person name="Skelly J."/>
            <person name="Guhlin J."/>
            <person name="Harrop T."/>
            <person name="Goldson S."/>
            <person name="Dearden P."/>
        </authorList>
    </citation>
    <scope>NUCLEOTIDE SEQUENCE</scope>
    <source>
        <strain evidence="2">Irish</strain>
        <tissue evidence="2">Whole body</tissue>
    </source>
</reference>
<accession>A0AA39EZF6</accession>
<keyword evidence="1" id="KW-0472">Membrane</keyword>
<dbReference type="Proteomes" id="UP001168990">
    <property type="component" value="Unassembled WGS sequence"/>
</dbReference>
<keyword evidence="3" id="KW-1185">Reference proteome</keyword>
<feature type="transmembrane region" description="Helical" evidence="1">
    <location>
        <begin position="471"/>
        <end position="489"/>
    </location>
</feature>
<feature type="transmembrane region" description="Helical" evidence="1">
    <location>
        <begin position="315"/>
        <end position="336"/>
    </location>
</feature>
<reference evidence="2" key="2">
    <citation type="submission" date="2023-03" db="EMBL/GenBank/DDBJ databases">
        <authorList>
            <person name="Inwood S.N."/>
            <person name="Skelly J.G."/>
            <person name="Guhlin J."/>
            <person name="Harrop T.W.R."/>
            <person name="Goldson S.G."/>
            <person name="Dearden P.K."/>
        </authorList>
    </citation>
    <scope>NUCLEOTIDE SEQUENCE</scope>
    <source>
        <strain evidence="2">Irish</strain>
        <tissue evidence="2">Whole body</tissue>
    </source>
</reference>
<feature type="transmembrane region" description="Helical" evidence="1">
    <location>
        <begin position="102"/>
        <end position="122"/>
    </location>
</feature>
<feature type="transmembrane region" description="Helical" evidence="1">
    <location>
        <begin position="30"/>
        <end position="52"/>
    </location>
</feature>
<feature type="transmembrane region" description="Helical" evidence="1">
    <location>
        <begin position="128"/>
        <end position="147"/>
    </location>
</feature>
<keyword evidence="1" id="KW-1133">Transmembrane helix</keyword>
<dbReference type="InterPro" id="IPR050327">
    <property type="entry name" value="Proton-linked_MCT"/>
</dbReference>
<dbReference type="InterPro" id="IPR036259">
    <property type="entry name" value="MFS_trans_sf"/>
</dbReference>
<dbReference type="AlphaFoldDB" id="A0AA39EZF6"/>
<dbReference type="PANTHER" id="PTHR11360">
    <property type="entry name" value="MONOCARBOXYLATE TRANSPORTER"/>
    <property type="match status" value="1"/>
</dbReference>
<dbReference type="EMBL" id="JAQQBS010001424">
    <property type="protein sequence ID" value="KAK0158506.1"/>
    <property type="molecule type" value="Genomic_DNA"/>
</dbReference>
<feature type="transmembrane region" description="Helical" evidence="1">
    <location>
        <begin position="441"/>
        <end position="459"/>
    </location>
</feature>
<sequence>MSRSERLSLDQVISSIPELGPTISDGGYSWIILIGTMAVQMTVPSIVAMYGVVLGHLLIESELKLDLSQMKIALSPILFTAFCCLADPWTRMIINLASVPRIIGLIGVCLLSIGVLASGYLATGGVGAYLANLSAGAVMGIGGSFILNQTETVVRRSFRTRLRFVLMLKEIAVSLGFIFAPGFVYALLSQSNLHFGLLLMACFFIPTAVGVLFLRYSVLVSRPYTLLISEEDNELTTPTTANSPTDHNVIQAANGIFADDGNNESSPHRLFGEGCEAYSYQDIDENQELFNAQLHRTNNDEGLKQKLRIMKSIKFWIGAVAWIGCKTSALFIWILLPSLVISTIPSANLSHGVTLSVAAGLGTLIPNTLSYWKPSTARSRSFCFAGTSWLSSFVLLGLTIKLSFWAFIVLAFISGMSISGATVCLESALIDVLGCQPARKAYSLLSTIVGLSILLFSFIHSPELCLRLSAAIQFIGGTHWALVPLFGLIRAR</sequence>